<dbReference type="RefSeq" id="WP_285748816.1">
    <property type="nucleotide sequence ID" value="NZ_CP127162.1"/>
</dbReference>
<proteinExistence type="inferred from homology"/>
<name>A0ABY8X6T5_9BACL</name>
<reference evidence="3 4" key="1">
    <citation type="submission" date="2023-06" db="EMBL/GenBank/DDBJ databases">
        <title>Paenibacillus polygonum sp. nov., an endophytic bacterium, isolated from Polygonum lapathifolium L. in Nanji Wetland National Nature Reserve, South of Poyang Lake, Jiangxi Province, China.</title>
        <authorList>
            <person name="Yu Z."/>
        </authorList>
    </citation>
    <scope>NUCLEOTIDE SEQUENCE [LARGE SCALE GENOMIC DNA]</scope>
    <source>
        <strain evidence="3 4">C31</strain>
    </source>
</reference>
<dbReference type="SUPFAM" id="SSF56300">
    <property type="entry name" value="Metallo-dependent phosphatases"/>
    <property type="match status" value="1"/>
</dbReference>
<sequence>MKSYAIITDIHGNASALAAVLEDIKQRKADHIFCLGDMVGIGPDSNEVMSMLLETQNVSYVLGNHELAVAAAFRGEDPPLGHHNERAHHQWLADRIDKHYIEFITDLPKKIIYEVLGYTFYFAHYHLDMTDHYLTIEKNPSIEQLDSFYSSSDYDLVCFGHHHVIHHLTSDRRVYFNPGSLGCNHKPIARYGFVEVSESGINVESIQIPYDNTDFLNSYERRKVPDREFILKIFHGV</sequence>
<dbReference type="InterPro" id="IPR029052">
    <property type="entry name" value="Metallo-depent_PP-like"/>
</dbReference>
<evidence type="ECO:0000313" key="3">
    <source>
        <dbReference type="EMBL" id="WIV21247.1"/>
    </source>
</evidence>
<dbReference type="EMBL" id="CP127162">
    <property type="protein sequence ID" value="WIV21247.1"/>
    <property type="molecule type" value="Genomic_DNA"/>
</dbReference>
<dbReference type="PANTHER" id="PTHR42850:SF2">
    <property type="entry name" value="BLL5683 PROTEIN"/>
    <property type="match status" value="1"/>
</dbReference>
<dbReference type="InterPro" id="IPR011152">
    <property type="entry name" value="Pesterase_MJ0912"/>
</dbReference>
<evidence type="ECO:0000259" key="2">
    <source>
        <dbReference type="Pfam" id="PF12850"/>
    </source>
</evidence>
<evidence type="ECO:0000313" key="4">
    <source>
        <dbReference type="Proteomes" id="UP001236415"/>
    </source>
</evidence>
<dbReference type="InterPro" id="IPR050126">
    <property type="entry name" value="Ap4A_hydrolase"/>
</dbReference>
<dbReference type="Gene3D" id="3.60.21.10">
    <property type="match status" value="1"/>
</dbReference>
<protein>
    <submittedName>
        <fullName evidence="3">Metallophosphoesterase family protein</fullName>
    </submittedName>
</protein>
<comment type="similarity">
    <text evidence="1">Belongs to the metallophosphoesterase superfamily. YfcE family.</text>
</comment>
<dbReference type="Proteomes" id="UP001236415">
    <property type="component" value="Chromosome"/>
</dbReference>
<organism evidence="3 4">
    <name type="scientific">Paenibacillus polygoni</name>
    <dbReference type="NCBI Taxonomy" id="3050112"/>
    <lineage>
        <taxon>Bacteria</taxon>
        <taxon>Bacillati</taxon>
        <taxon>Bacillota</taxon>
        <taxon>Bacilli</taxon>
        <taxon>Bacillales</taxon>
        <taxon>Paenibacillaceae</taxon>
        <taxon>Paenibacillus</taxon>
    </lineage>
</organism>
<feature type="domain" description="Calcineurin-like phosphoesterase" evidence="2">
    <location>
        <begin position="5"/>
        <end position="197"/>
    </location>
</feature>
<accession>A0ABY8X6T5</accession>
<keyword evidence="4" id="KW-1185">Reference proteome</keyword>
<evidence type="ECO:0000256" key="1">
    <source>
        <dbReference type="ARBA" id="ARBA00008950"/>
    </source>
</evidence>
<dbReference type="PIRSF" id="PIRSF000883">
    <property type="entry name" value="Pesterase_MJ0912"/>
    <property type="match status" value="1"/>
</dbReference>
<dbReference type="Pfam" id="PF12850">
    <property type="entry name" value="Metallophos_2"/>
    <property type="match status" value="1"/>
</dbReference>
<dbReference type="InterPro" id="IPR024654">
    <property type="entry name" value="Calcineurin-like_PHP_lpxH"/>
</dbReference>
<gene>
    <name evidence="3" type="ORF">QPK24_11480</name>
</gene>
<dbReference type="PANTHER" id="PTHR42850">
    <property type="entry name" value="METALLOPHOSPHOESTERASE"/>
    <property type="match status" value="1"/>
</dbReference>